<dbReference type="InterPro" id="IPR010982">
    <property type="entry name" value="Lambda_DNA-bd_dom_sf"/>
</dbReference>
<gene>
    <name evidence="2" type="ORF">MUB52_16185</name>
</gene>
<sequence length="134" mass="14166">MTDVQINAGTGGKASKRKAVRAAARTTNAPVKPVKALDEAGFDAAFDALEPAEKHAVFRDAGEELARTLGAQVIAQMLNGSDMSLREIGAQSGFDHTALSRIARGDSKTGPTLWKVFALAEALGYRIELNAVKK</sequence>
<dbReference type="Proteomes" id="UP001208690">
    <property type="component" value="Unassembled WGS sequence"/>
</dbReference>
<dbReference type="CDD" id="cd00093">
    <property type="entry name" value="HTH_XRE"/>
    <property type="match status" value="1"/>
</dbReference>
<keyword evidence="3" id="KW-1185">Reference proteome</keyword>
<dbReference type="EMBL" id="JALIEB010000011">
    <property type="protein sequence ID" value="MCV3272974.1"/>
    <property type="molecule type" value="Genomic_DNA"/>
</dbReference>
<name>A0ABT3BHC5_9RHOB</name>
<organism evidence="2 3">
    <name type="scientific">Roseobacter sinensis</name>
    <dbReference type="NCBI Taxonomy" id="2931391"/>
    <lineage>
        <taxon>Bacteria</taxon>
        <taxon>Pseudomonadati</taxon>
        <taxon>Pseudomonadota</taxon>
        <taxon>Alphaproteobacteria</taxon>
        <taxon>Rhodobacterales</taxon>
        <taxon>Roseobacteraceae</taxon>
        <taxon>Roseobacter</taxon>
    </lineage>
</organism>
<accession>A0ABT3BHC5</accession>
<reference evidence="2 3" key="1">
    <citation type="submission" date="2022-04" db="EMBL/GenBank/DDBJ databases">
        <title>Roseobacter sp. WL0113 is a bacterium isolated from neritic sediment.</title>
        <authorList>
            <person name="Wang L."/>
            <person name="He W."/>
            <person name="Zhang D.-F."/>
        </authorList>
    </citation>
    <scope>NUCLEOTIDE SEQUENCE [LARGE SCALE GENOMIC DNA]</scope>
    <source>
        <strain evidence="2 3">WL0113</strain>
    </source>
</reference>
<dbReference type="SUPFAM" id="SSF47413">
    <property type="entry name" value="lambda repressor-like DNA-binding domains"/>
    <property type="match status" value="1"/>
</dbReference>
<dbReference type="RefSeq" id="WP_263845292.1">
    <property type="nucleotide sequence ID" value="NZ_JALIEB010000011.1"/>
</dbReference>
<comment type="caution">
    <text evidence="2">The sequence shown here is derived from an EMBL/GenBank/DDBJ whole genome shotgun (WGS) entry which is preliminary data.</text>
</comment>
<proteinExistence type="predicted"/>
<dbReference type="Pfam" id="PF01381">
    <property type="entry name" value="HTH_3"/>
    <property type="match status" value="1"/>
</dbReference>
<protein>
    <submittedName>
        <fullName evidence="2">Helix-turn-helix domain-containing protein</fullName>
    </submittedName>
</protein>
<evidence type="ECO:0000259" key="1">
    <source>
        <dbReference type="Pfam" id="PF01381"/>
    </source>
</evidence>
<dbReference type="InterPro" id="IPR001387">
    <property type="entry name" value="Cro/C1-type_HTH"/>
</dbReference>
<dbReference type="Gene3D" id="1.10.260.40">
    <property type="entry name" value="lambda repressor-like DNA-binding domains"/>
    <property type="match status" value="1"/>
</dbReference>
<evidence type="ECO:0000313" key="2">
    <source>
        <dbReference type="EMBL" id="MCV3272974.1"/>
    </source>
</evidence>
<evidence type="ECO:0000313" key="3">
    <source>
        <dbReference type="Proteomes" id="UP001208690"/>
    </source>
</evidence>
<feature type="domain" description="HTH cro/C1-type" evidence="1">
    <location>
        <begin position="75"/>
        <end position="128"/>
    </location>
</feature>